<dbReference type="PANTHER" id="PTHR42809:SF1">
    <property type="entry name" value="FLAVODOXIN 1"/>
    <property type="match status" value="1"/>
</dbReference>
<dbReference type="InterPro" id="IPR008254">
    <property type="entry name" value="Flavodoxin/NO_synth"/>
</dbReference>
<dbReference type="NCBIfam" id="NF005587">
    <property type="entry name" value="PRK07308.1"/>
    <property type="match status" value="1"/>
</dbReference>
<evidence type="ECO:0000256" key="1">
    <source>
        <dbReference type="ARBA" id="ARBA00001917"/>
    </source>
</evidence>
<comment type="caution">
    <text evidence="6">The sequence shown here is derived from an EMBL/GenBank/DDBJ whole genome shotgun (WGS) entry which is preliminary data.</text>
</comment>
<evidence type="ECO:0000256" key="2">
    <source>
        <dbReference type="ARBA" id="ARBA00003297"/>
    </source>
</evidence>
<gene>
    <name evidence="6" type="ORF">KUA55_07735</name>
</gene>
<evidence type="ECO:0000256" key="3">
    <source>
        <dbReference type="ARBA" id="ARBA00022630"/>
    </source>
</evidence>
<organism evidence="6 7">
    <name type="scientific">Enterococcus alishanensis</name>
    <dbReference type="NCBI Taxonomy" id="1303817"/>
    <lineage>
        <taxon>Bacteria</taxon>
        <taxon>Bacillati</taxon>
        <taxon>Bacillota</taxon>
        <taxon>Bacilli</taxon>
        <taxon>Lactobacillales</taxon>
        <taxon>Enterococcaceae</taxon>
        <taxon>Enterococcus</taxon>
    </lineage>
</organism>
<evidence type="ECO:0000313" key="7">
    <source>
        <dbReference type="Proteomes" id="UP000774130"/>
    </source>
</evidence>
<sequence length="149" mass="16334">MKNATIVYASLTGNTEEIAEFLVDEFKSHDVEVELIEADDADEDSFADADICVVATFTYTDGDVPDDLEDFFEELPDQDLAGKVFGVVGSGDDDMHHATFCNAAIEFDKTFEKTGAVRGSELVKIDNAYDDDDVPALKAFVKNVVEFEA</sequence>
<reference evidence="6 7" key="1">
    <citation type="submission" date="2021-06" db="EMBL/GenBank/DDBJ databases">
        <title>Enterococcus alishanensis sp. nov., a novel lactic acid bacterium isolated from fresh coffee beans.</title>
        <authorList>
            <person name="Chen Y.-S."/>
        </authorList>
    </citation>
    <scope>NUCLEOTIDE SEQUENCE [LARGE SCALE GENOMIC DNA]</scope>
    <source>
        <strain evidence="6 7">ALS3</strain>
    </source>
</reference>
<comment type="cofactor">
    <cofactor evidence="1">
        <name>FMN</name>
        <dbReference type="ChEBI" id="CHEBI:58210"/>
    </cofactor>
</comment>
<dbReference type="Pfam" id="PF00258">
    <property type="entry name" value="Flavodoxin_1"/>
    <property type="match status" value="1"/>
</dbReference>
<dbReference type="PROSITE" id="PS00201">
    <property type="entry name" value="FLAVODOXIN"/>
    <property type="match status" value="1"/>
</dbReference>
<dbReference type="RefSeq" id="WP_218325627.1">
    <property type="nucleotide sequence ID" value="NZ_JAHUZB010000003.1"/>
</dbReference>
<evidence type="ECO:0000259" key="5">
    <source>
        <dbReference type="PROSITE" id="PS50902"/>
    </source>
</evidence>
<keyword evidence="7" id="KW-1185">Reference proteome</keyword>
<comment type="function">
    <text evidence="2">Low-potential electron donor to a number of redox enzymes.</text>
</comment>
<accession>A0ABS6TCF6</accession>
<proteinExistence type="predicted"/>
<protein>
    <submittedName>
        <fullName evidence="6">Flavodoxin</fullName>
    </submittedName>
</protein>
<keyword evidence="4" id="KW-0288">FMN</keyword>
<evidence type="ECO:0000256" key="4">
    <source>
        <dbReference type="ARBA" id="ARBA00022643"/>
    </source>
</evidence>
<dbReference type="PANTHER" id="PTHR42809">
    <property type="entry name" value="FLAVODOXIN 2"/>
    <property type="match status" value="1"/>
</dbReference>
<dbReference type="EMBL" id="JAHUZB010000003">
    <property type="protein sequence ID" value="MBV7390566.1"/>
    <property type="molecule type" value="Genomic_DNA"/>
</dbReference>
<evidence type="ECO:0000313" key="6">
    <source>
        <dbReference type="EMBL" id="MBV7390566.1"/>
    </source>
</evidence>
<name>A0ABS6TCF6_9ENTE</name>
<dbReference type="InterPro" id="IPR050619">
    <property type="entry name" value="Flavodoxin"/>
</dbReference>
<feature type="domain" description="Flavodoxin-like" evidence="5">
    <location>
        <begin position="4"/>
        <end position="145"/>
    </location>
</feature>
<keyword evidence="3" id="KW-0285">Flavoprotein</keyword>
<dbReference type="PROSITE" id="PS50902">
    <property type="entry name" value="FLAVODOXIN_LIKE"/>
    <property type="match status" value="1"/>
</dbReference>
<dbReference type="InterPro" id="IPR001226">
    <property type="entry name" value="Flavodoxin_CS"/>
</dbReference>
<dbReference type="Proteomes" id="UP000774130">
    <property type="component" value="Unassembled WGS sequence"/>
</dbReference>